<sequence>MAVTSREIRSTRRMPSVPVPVSSFGNTAYIVTGLLAILALYVLVSGLIGWGQVVVDDWRYGRPRTFHLTADVGRAEETMGPTRLIAMNLDRQVLILEIPGGDVSKTRTIIGPYLVGANEDLTPITMRLADLNNDALPDLVVGIKNEEIVYLNRGDGFGLVTAEERQNILRQMSVR</sequence>
<dbReference type="SUPFAM" id="SSF69318">
    <property type="entry name" value="Integrin alpha N-terminal domain"/>
    <property type="match status" value="1"/>
</dbReference>
<comment type="caution">
    <text evidence="2">The sequence shown here is derived from an EMBL/GenBank/DDBJ whole genome shotgun (WGS) entry which is preliminary data.</text>
</comment>
<evidence type="ECO:0000313" key="3">
    <source>
        <dbReference type="Proteomes" id="UP000243376"/>
    </source>
</evidence>
<evidence type="ECO:0000256" key="1">
    <source>
        <dbReference type="SAM" id="Phobius"/>
    </source>
</evidence>
<protein>
    <recommendedName>
        <fullName evidence="4">VCBS repeat-containing protein</fullName>
    </recommendedName>
</protein>
<reference evidence="2 3" key="1">
    <citation type="submission" date="2018-01" db="EMBL/GenBank/DDBJ databases">
        <title>Metagenomic assembled genomes from two thermal pools in the Uzon Caldera, Kamchatka, Russia.</title>
        <authorList>
            <person name="Wilkins L."/>
            <person name="Ettinger C."/>
        </authorList>
    </citation>
    <scope>NUCLEOTIDE SEQUENCE [LARGE SCALE GENOMIC DNA]</scope>
    <source>
        <strain evidence="2">ZAV-02</strain>
    </source>
</reference>
<dbReference type="OMA" id="FRMITSE"/>
<dbReference type="Proteomes" id="UP000243376">
    <property type="component" value="Unassembled WGS sequence"/>
</dbReference>
<dbReference type="EMBL" id="PNIQ01000203">
    <property type="protein sequence ID" value="PMP84892.1"/>
    <property type="molecule type" value="Genomic_DNA"/>
</dbReference>
<dbReference type="InterPro" id="IPR028994">
    <property type="entry name" value="Integrin_alpha_N"/>
</dbReference>
<evidence type="ECO:0000313" key="2">
    <source>
        <dbReference type="EMBL" id="PMP84892.1"/>
    </source>
</evidence>
<dbReference type="AlphaFoldDB" id="A0A2J6XB39"/>
<keyword evidence="1" id="KW-0472">Membrane</keyword>
<feature type="transmembrane region" description="Helical" evidence="1">
    <location>
        <begin position="28"/>
        <end position="55"/>
    </location>
</feature>
<organism evidence="2 3">
    <name type="scientific">Chloroflexus aggregans</name>
    <dbReference type="NCBI Taxonomy" id="152260"/>
    <lineage>
        <taxon>Bacteria</taxon>
        <taxon>Bacillati</taxon>
        <taxon>Chloroflexota</taxon>
        <taxon>Chloroflexia</taxon>
        <taxon>Chloroflexales</taxon>
        <taxon>Chloroflexineae</taxon>
        <taxon>Chloroflexaceae</taxon>
        <taxon>Chloroflexus</taxon>
    </lineage>
</organism>
<gene>
    <name evidence="2" type="ORF">C0184_03025</name>
</gene>
<proteinExistence type="predicted"/>
<keyword evidence="1" id="KW-0812">Transmembrane</keyword>
<name>A0A2J6XB39_9CHLR</name>
<keyword evidence="1" id="KW-1133">Transmembrane helix</keyword>
<accession>A0A2J6XB39</accession>
<evidence type="ECO:0008006" key="4">
    <source>
        <dbReference type="Google" id="ProtNLM"/>
    </source>
</evidence>